<evidence type="ECO:0000313" key="5">
    <source>
        <dbReference type="Proteomes" id="UP000066624"/>
    </source>
</evidence>
<dbReference type="EMBL" id="CP012154">
    <property type="protein sequence ID" value="AKS40404.1"/>
    <property type="molecule type" value="Genomic_DNA"/>
</dbReference>
<evidence type="ECO:0000256" key="1">
    <source>
        <dbReference type="ARBA" id="ARBA00022679"/>
    </source>
</evidence>
<evidence type="ECO:0000256" key="2">
    <source>
        <dbReference type="ARBA" id="ARBA00022691"/>
    </source>
</evidence>
<dbReference type="CDD" id="cd02440">
    <property type="entry name" value="AdoMet_MTases"/>
    <property type="match status" value="1"/>
</dbReference>
<dbReference type="AlphaFoldDB" id="A0A0K0XRR1"/>
<dbReference type="PATRIC" id="fig|1579979.3.peg.13"/>
<dbReference type="GO" id="GO:1904047">
    <property type="term" value="F:S-adenosyl-L-methionine binding"/>
    <property type="evidence" value="ECO:0007669"/>
    <property type="project" value="UniProtKB-UniRule"/>
</dbReference>
<keyword evidence="2 3" id="KW-0949">S-adenosyl-L-methionine</keyword>
<dbReference type="InterPro" id="IPR029063">
    <property type="entry name" value="SAM-dependent_MTases_sf"/>
</dbReference>
<dbReference type="GO" id="GO:0032259">
    <property type="term" value="P:methylation"/>
    <property type="evidence" value="ECO:0007669"/>
    <property type="project" value="UniProtKB-KW"/>
</dbReference>
<name>A0A0K0XRR1_9GAMM</name>
<proteinExistence type="inferred from homology"/>
<feature type="binding site" evidence="3">
    <location>
        <position position="39"/>
    </location>
    <ligand>
        <name>S-adenosyl-L-methionine</name>
        <dbReference type="ChEBI" id="CHEBI:59789"/>
    </ligand>
</feature>
<dbReference type="RefSeq" id="WP_049724125.1">
    <property type="nucleotide sequence ID" value="NZ_CP012154.1"/>
</dbReference>
<keyword evidence="1 3" id="KW-0808">Transferase</keyword>
<evidence type="ECO:0000313" key="4">
    <source>
        <dbReference type="EMBL" id="AKS40404.1"/>
    </source>
</evidence>
<organism evidence="4 5">
    <name type="scientific">Wenzhouxiangella marina</name>
    <dbReference type="NCBI Taxonomy" id="1579979"/>
    <lineage>
        <taxon>Bacteria</taxon>
        <taxon>Pseudomonadati</taxon>
        <taxon>Pseudomonadota</taxon>
        <taxon>Gammaproteobacteria</taxon>
        <taxon>Chromatiales</taxon>
        <taxon>Wenzhouxiangellaceae</taxon>
        <taxon>Wenzhouxiangella</taxon>
    </lineage>
</organism>
<dbReference type="NCBIfam" id="TIGR00740">
    <property type="entry name" value="carboxy-S-adenosyl-L-methionine synthase CmoA"/>
    <property type="match status" value="1"/>
</dbReference>
<comment type="catalytic activity">
    <reaction evidence="3">
        <text>prephenate + S-adenosyl-L-methionine = carboxy-S-adenosyl-L-methionine + 3-phenylpyruvate + H2O</text>
        <dbReference type="Rhea" id="RHEA:51692"/>
        <dbReference type="ChEBI" id="CHEBI:15377"/>
        <dbReference type="ChEBI" id="CHEBI:18005"/>
        <dbReference type="ChEBI" id="CHEBI:29934"/>
        <dbReference type="ChEBI" id="CHEBI:59789"/>
        <dbReference type="ChEBI" id="CHEBI:134278"/>
    </reaction>
</comment>
<dbReference type="GO" id="GO:0002098">
    <property type="term" value="P:tRNA wobble uridine modification"/>
    <property type="evidence" value="ECO:0007669"/>
    <property type="project" value="InterPro"/>
</dbReference>
<dbReference type="GO" id="GO:0008168">
    <property type="term" value="F:methyltransferase activity"/>
    <property type="evidence" value="ECO:0007669"/>
    <property type="project" value="UniProtKB-KW"/>
</dbReference>
<evidence type="ECO:0000256" key="3">
    <source>
        <dbReference type="HAMAP-Rule" id="MF_01589"/>
    </source>
</evidence>
<dbReference type="Proteomes" id="UP000066624">
    <property type="component" value="Chromosome"/>
</dbReference>
<dbReference type="EC" id="2.1.3.-" evidence="3"/>
<dbReference type="InterPro" id="IPR005271">
    <property type="entry name" value="CmoA"/>
</dbReference>
<accession>A0A0K0XRR1</accession>
<dbReference type="GO" id="GO:0016743">
    <property type="term" value="F:carboxyl- or carbamoyltransferase activity"/>
    <property type="evidence" value="ECO:0007669"/>
    <property type="project" value="UniProtKB-UniRule"/>
</dbReference>
<comment type="caution">
    <text evidence="3">Lacks conserved residue(s) required for the propagation of feature annotation.</text>
</comment>
<sequence length="247" mass="27579">MSERDRIYTQGQGPAAPFEFSEAVVRVFPDMIERSVPGYRLLLELTPLMVRRAVQPGSRIYDLGCSLGAATLAARRAVGVDEVEIIAADTSPDMVERCREILAADNSRVPVEVLEADACELPIENASVVMMYFTLQFIAPERRSALLAKIARGLRPGGVLLLAEKLAFELESTQAWLDTHHHDFKRAQGYSDLEIARKRQALENVLVPETREAHHARLRQAGFDQVIDWFQCFNFAAFAAVRGEHGD</sequence>
<comment type="function">
    <text evidence="3">Catalyzes the conversion of S-adenosyl-L-methionine (SAM) to carboxy-S-adenosyl-L-methionine (Cx-SAM).</text>
</comment>
<feature type="binding site" evidence="3">
    <location>
        <position position="199"/>
    </location>
    <ligand>
        <name>S-adenosyl-L-methionine</name>
        <dbReference type="ChEBI" id="CHEBI:59789"/>
    </ligand>
</feature>
<comment type="subunit">
    <text evidence="3">Homodimer.</text>
</comment>
<dbReference type="STRING" id="1579979.WM2015_13"/>
<comment type="similarity">
    <text evidence="3">Belongs to the class I-like SAM-binding methyltransferase superfamily. Cx-SAM synthase family.</text>
</comment>
<dbReference type="Pfam" id="PF13649">
    <property type="entry name" value="Methyltransf_25"/>
    <property type="match status" value="1"/>
</dbReference>
<protein>
    <recommendedName>
        <fullName evidence="3">Carboxy-S-adenosyl-L-methionine synthase</fullName>
        <shortName evidence="3">Cx-SAM synthase</shortName>
        <ecNumber evidence="3">2.1.3.-</ecNumber>
    </recommendedName>
</protein>
<reference evidence="4 5" key="1">
    <citation type="submission" date="2015-07" db="EMBL/GenBank/DDBJ databases">
        <authorList>
            <person name="Noorani M."/>
        </authorList>
    </citation>
    <scope>NUCLEOTIDE SEQUENCE [LARGE SCALE GENOMIC DNA]</scope>
    <source>
        <strain evidence="4 5">KCTC 42284</strain>
    </source>
</reference>
<gene>
    <name evidence="3" type="primary">cmoA</name>
    <name evidence="4" type="ORF">WM2015_13</name>
</gene>
<keyword evidence="5" id="KW-1185">Reference proteome</keyword>
<dbReference type="InterPro" id="IPR041698">
    <property type="entry name" value="Methyltransf_25"/>
</dbReference>
<dbReference type="PIRSF" id="PIRSF006325">
    <property type="entry name" value="MeTrfase_bac"/>
    <property type="match status" value="1"/>
</dbReference>
<keyword evidence="4" id="KW-0489">Methyltransferase</keyword>
<dbReference type="Gene3D" id="3.40.50.150">
    <property type="entry name" value="Vaccinia Virus protein VP39"/>
    <property type="match status" value="1"/>
</dbReference>
<dbReference type="HAMAP" id="MF_01589">
    <property type="entry name" value="Cx_SAM_synthase"/>
    <property type="match status" value="1"/>
</dbReference>
<dbReference type="SUPFAM" id="SSF53335">
    <property type="entry name" value="S-adenosyl-L-methionine-dependent methyltransferases"/>
    <property type="match status" value="1"/>
</dbReference>
<dbReference type="PANTHER" id="PTHR43861:SF2">
    <property type="entry name" value="CARBOXY-S-ADENOSYL-L-METHIONINE SYNTHASE"/>
    <property type="match status" value="1"/>
</dbReference>
<dbReference type="KEGG" id="wma:WM2015_13"/>
<dbReference type="OrthoDB" id="9779941at2"/>
<dbReference type="PANTHER" id="PTHR43861">
    <property type="entry name" value="TRANS-ACONITATE 2-METHYLTRANSFERASE-RELATED"/>
    <property type="match status" value="1"/>
</dbReference>
<feature type="binding site" evidence="3">
    <location>
        <begin position="64"/>
        <end position="66"/>
    </location>
    <ligand>
        <name>S-adenosyl-L-methionine</name>
        <dbReference type="ChEBI" id="CHEBI:59789"/>
    </ligand>
</feature>